<evidence type="ECO:0000256" key="3">
    <source>
        <dbReference type="ARBA" id="ARBA00009014"/>
    </source>
</evidence>
<dbReference type="GO" id="GO:0004515">
    <property type="term" value="F:nicotinate-nucleotide adenylyltransferase activity"/>
    <property type="evidence" value="ECO:0007669"/>
    <property type="project" value="UniProtKB-UniRule"/>
</dbReference>
<comment type="similarity">
    <text evidence="3 11">Belongs to the NadD family.</text>
</comment>
<evidence type="ECO:0000256" key="1">
    <source>
        <dbReference type="ARBA" id="ARBA00002324"/>
    </source>
</evidence>
<comment type="caution">
    <text evidence="13">The sequence shown here is derived from an EMBL/GenBank/DDBJ whole genome shotgun (WGS) entry which is preliminary data.</text>
</comment>
<accession>A0A1Y1S185</accession>
<dbReference type="SUPFAM" id="SSF52374">
    <property type="entry name" value="Nucleotidylyl transferase"/>
    <property type="match status" value="1"/>
</dbReference>
<dbReference type="EMBL" id="MWQY01000003">
    <property type="protein sequence ID" value="ORC37193.1"/>
    <property type="molecule type" value="Genomic_DNA"/>
</dbReference>
<protein>
    <recommendedName>
        <fullName evidence="11">Probable nicotinate-nucleotide adenylyltransferase</fullName>
        <ecNumber evidence="11">2.7.7.18</ecNumber>
    </recommendedName>
    <alternativeName>
        <fullName evidence="11">Deamido-NAD(+) diphosphorylase</fullName>
    </alternativeName>
    <alternativeName>
        <fullName evidence="11">Deamido-NAD(+) pyrophosphorylase</fullName>
    </alternativeName>
    <alternativeName>
        <fullName evidence="11">Nicotinate mononucleotide adenylyltransferase</fullName>
        <shortName evidence="11">NaMN adenylyltransferase</shortName>
    </alternativeName>
</protein>
<keyword evidence="6 11" id="KW-0548">Nucleotidyltransferase</keyword>
<dbReference type="OrthoDB" id="5295945at2"/>
<dbReference type="NCBIfam" id="TIGR00125">
    <property type="entry name" value="cyt_tran_rel"/>
    <property type="match status" value="1"/>
</dbReference>
<keyword evidence="5 11" id="KW-0808">Transferase</keyword>
<evidence type="ECO:0000313" key="14">
    <source>
        <dbReference type="Proteomes" id="UP000192343"/>
    </source>
</evidence>
<dbReference type="GO" id="GO:0005524">
    <property type="term" value="F:ATP binding"/>
    <property type="evidence" value="ECO:0007669"/>
    <property type="project" value="UniProtKB-KW"/>
</dbReference>
<gene>
    <name evidence="11" type="primary">nadD</name>
    <name evidence="13" type="ORF">B4O97_03110</name>
</gene>
<dbReference type="CDD" id="cd02165">
    <property type="entry name" value="NMNAT"/>
    <property type="match status" value="1"/>
</dbReference>
<dbReference type="Gene3D" id="3.40.50.620">
    <property type="entry name" value="HUPs"/>
    <property type="match status" value="1"/>
</dbReference>
<dbReference type="PANTHER" id="PTHR39321">
    <property type="entry name" value="NICOTINATE-NUCLEOTIDE ADENYLYLTRANSFERASE-RELATED"/>
    <property type="match status" value="1"/>
</dbReference>
<dbReference type="NCBIfam" id="TIGR00482">
    <property type="entry name" value="nicotinate (nicotinamide) nucleotide adenylyltransferase"/>
    <property type="match status" value="1"/>
</dbReference>
<dbReference type="AlphaFoldDB" id="A0A1Y1S185"/>
<dbReference type="InterPro" id="IPR005248">
    <property type="entry name" value="NadD/NMNAT"/>
</dbReference>
<evidence type="ECO:0000256" key="11">
    <source>
        <dbReference type="HAMAP-Rule" id="MF_00244"/>
    </source>
</evidence>
<comment type="catalytic activity">
    <reaction evidence="10 11">
        <text>nicotinate beta-D-ribonucleotide + ATP + H(+) = deamido-NAD(+) + diphosphate</text>
        <dbReference type="Rhea" id="RHEA:22860"/>
        <dbReference type="ChEBI" id="CHEBI:15378"/>
        <dbReference type="ChEBI" id="CHEBI:30616"/>
        <dbReference type="ChEBI" id="CHEBI:33019"/>
        <dbReference type="ChEBI" id="CHEBI:57502"/>
        <dbReference type="ChEBI" id="CHEBI:58437"/>
        <dbReference type="EC" id="2.7.7.18"/>
    </reaction>
</comment>
<dbReference type="Pfam" id="PF01467">
    <property type="entry name" value="CTP_transf_like"/>
    <property type="match status" value="1"/>
</dbReference>
<evidence type="ECO:0000256" key="6">
    <source>
        <dbReference type="ARBA" id="ARBA00022695"/>
    </source>
</evidence>
<dbReference type="RefSeq" id="WP_083048233.1">
    <property type="nucleotide sequence ID" value="NZ_MWQY01000003.1"/>
</dbReference>
<dbReference type="GO" id="GO:0009435">
    <property type="term" value="P:NAD+ biosynthetic process"/>
    <property type="evidence" value="ECO:0007669"/>
    <property type="project" value="UniProtKB-UniRule"/>
</dbReference>
<name>A0A1Y1S185_9SPIO</name>
<keyword evidence="7 11" id="KW-0547">Nucleotide-binding</keyword>
<evidence type="ECO:0000256" key="9">
    <source>
        <dbReference type="ARBA" id="ARBA00023027"/>
    </source>
</evidence>
<dbReference type="HAMAP" id="MF_00244">
    <property type="entry name" value="NaMN_adenylyltr"/>
    <property type="match status" value="1"/>
</dbReference>
<dbReference type="STRING" id="1963862.B4O97_03110"/>
<organism evidence="13 14">
    <name type="scientific">Marispirochaeta aestuarii</name>
    <dbReference type="NCBI Taxonomy" id="1963862"/>
    <lineage>
        <taxon>Bacteria</taxon>
        <taxon>Pseudomonadati</taxon>
        <taxon>Spirochaetota</taxon>
        <taxon>Spirochaetia</taxon>
        <taxon>Spirochaetales</taxon>
        <taxon>Spirochaetaceae</taxon>
        <taxon>Marispirochaeta</taxon>
    </lineage>
</organism>
<comment type="function">
    <text evidence="1 11">Catalyzes the reversible adenylation of nicotinate mononucleotide (NaMN) to nicotinic acid adenine dinucleotide (NaAD).</text>
</comment>
<dbReference type="InterPro" id="IPR014729">
    <property type="entry name" value="Rossmann-like_a/b/a_fold"/>
</dbReference>
<evidence type="ECO:0000256" key="5">
    <source>
        <dbReference type="ARBA" id="ARBA00022679"/>
    </source>
</evidence>
<keyword evidence="14" id="KW-1185">Reference proteome</keyword>
<keyword evidence="8 11" id="KW-0067">ATP-binding</keyword>
<evidence type="ECO:0000313" key="13">
    <source>
        <dbReference type="EMBL" id="ORC37193.1"/>
    </source>
</evidence>
<dbReference type="Proteomes" id="UP000192343">
    <property type="component" value="Unassembled WGS sequence"/>
</dbReference>
<evidence type="ECO:0000256" key="7">
    <source>
        <dbReference type="ARBA" id="ARBA00022741"/>
    </source>
</evidence>
<dbReference type="EC" id="2.7.7.18" evidence="11"/>
<keyword evidence="4 11" id="KW-0662">Pyridine nucleotide biosynthesis</keyword>
<dbReference type="InterPro" id="IPR004821">
    <property type="entry name" value="Cyt_trans-like"/>
</dbReference>
<evidence type="ECO:0000256" key="10">
    <source>
        <dbReference type="ARBA" id="ARBA00048721"/>
    </source>
</evidence>
<dbReference type="PANTHER" id="PTHR39321:SF3">
    <property type="entry name" value="PHOSPHOPANTETHEINE ADENYLYLTRANSFERASE"/>
    <property type="match status" value="1"/>
</dbReference>
<evidence type="ECO:0000256" key="8">
    <source>
        <dbReference type="ARBA" id="ARBA00022840"/>
    </source>
</evidence>
<feature type="domain" description="Cytidyltransferase-like" evidence="12">
    <location>
        <begin position="5"/>
        <end position="161"/>
    </location>
</feature>
<evidence type="ECO:0000256" key="2">
    <source>
        <dbReference type="ARBA" id="ARBA00005019"/>
    </source>
</evidence>
<sequence length="194" mass="21797">MRLAMLGGSFNPLHLGHLQLADECVAAGYDTVVLVPAYIAAHKDPVPGDSPEERLAMVRMVAGAYGFETCDCEIRRGGISYTIDTIEYLTEHYKPSGRVGLVIGEDLLAGFHKWRRYRELLSKVDLLLARRGPERTDRQDIRYTRLGNPDFPVSSTDIRERVASGRPYRFLVPPEIESYIRDRGLYSKQPGVAS</sequence>
<comment type="pathway">
    <text evidence="2 11">Cofactor biosynthesis; NAD(+) biosynthesis; deamido-NAD(+) from nicotinate D-ribonucleotide: step 1/1.</text>
</comment>
<dbReference type="UniPathway" id="UPA00253">
    <property type="reaction ID" value="UER00332"/>
</dbReference>
<evidence type="ECO:0000259" key="12">
    <source>
        <dbReference type="Pfam" id="PF01467"/>
    </source>
</evidence>
<reference evidence="13 14" key="1">
    <citation type="submission" date="2017-03" db="EMBL/GenBank/DDBJ databases">
        <title>Draft Genome sequence of Marispirochaeta sp. strain JC444.</title>
        <authorList>
            <person name="Shivani Y."/>
            <person name="Subhash Y."/>
            <person name="Sasikala C."/>
            <person name="Ramana C."/>
        </authorList>
    </citation>
    <scope>NUCLEOTIDE SEQUENCE [LARGE SCALE GENOMIC DNA]</scope>
    <source>
        <strain evidence="13 14">JC444</strain>
    </source>
</reference>
<keyword evidence="9 11" id="KW-0520">NAD</keyword>
<evidence type="ECO:0000256" key="4">
    <source>
        <dbReference type="ARBA" id="ARBA00022642"/>
    </source>
</evidence>
<proteinExistence type="inferred from homology"/>